<dbReference type="PROSITE" id="PS50011">
    <property type="entry name" value="PROTEIN_KINASE_DOM"/>
    <property type="match status" value="1"/>
</dbReference>
<dbReference type="SUPFAM" id="SSF48452">
    <property type="entry name" value="TPR-like"/>
    <property type="match status" value="1"/>
</dbReference>
<evidence type="ECO:0000256" key="1">
    <source>
        <dbReference type="ARBA" id="ARBA00012513"/>
    </source>
</evidence>
<dbReference type="Gene3D" id="3.30.200.20">
    <property type="entry name" value="Phosphorylase Kinase, domain 1"/>
    <property type="match status" value="1"/>
</dbReference>
<dbReference type="GO" id="GO:0007165">
    <property type="term" value="P:signal transduction"/>
    <property type="evidence" value="ECO:0007669"/>
    <property type="project" value="InterPro"/>
</dbReference>
<dbReference type="Gene3D" id="3.40.50.10140">
    <property type="entry name" value="Toll/interleukin-1 receptor homology (TIR) domain"/>
    <property type="match status" value="1"/>
</dbReference>
<dbReference type="InterPro" id="IPR035897">
    <property type="entry name" value="Toll_tir_struct_dom_sf"/>
</dbReference>
<dbReference type="InterPro" id="IPR000719">
    <property type="entry name" value="Prot_kinase_dom"/>
</dbReference>
<dbReference type="PROSITE" id="PS50104">
    <property type="entry name" value="TIR"/>
    <property type="match status" value="1"/>
</dbReference>
<evidence type="ECO:0000259" key="8">
    <source>
        <dbReference type="PROSITE" id="PS50011"/>
    </source>
</evidence>
<evidence type="ECO:0000256" key="2">
    <source>
        <dbReference type="ARBA" id="ARBA00022679"/>
    </source>
</evidence>
<keyword evidence="11" id="KW-1185">Reference proteome</keyword>
<reference evidence="11" key="1">
    <citation type="submission" date="2018-12" db="EMBL/GenBank/DDBJ databases">
        <title>Tengunoibacter tsumagoiensis gen. nov., sp. nov., Dictyobacter kobayashii sp. nov., D. alpinus sp. nov., and D. joshuensis sp. nov. and description of Dictyobacteraceae fam. nov. within the order Ktedonobacterales isolated from Tengu-no-mugimeshi.</title>
        <authorList>
            <person name="Wang C.M."/>
            <person name="Zheng Y."/>
            <person name="Sakai Y."/>
            <person name="Toyoda A."/>
            <person name="Minakuchi Y."/>
            <person name="Abe K."/>
            <person name="Yokota A."/>
            <person name="Yabe S."/>
        </authorList>
    </citation>
    <scope>NUCLEOTIDE SEQUENCE [LARGE SCALE GENOMIC DNA]</scope>
    <source>
        <strain evidence="11">S-27</strain>
    </source>
</reference>
<dbReference type="Gene3D" id="1.25.40.10">
    <property type="entry name" value="Tetratricopeptide repeat domain"/>
    <property type="match status" value="2"/>
</dbReference>
<gene>
    <name evidence="10" type="ORF">KDAU_43530</name>
</gene>
<keyword evidence="3" id="KW-0547">Nucleotide-binding</keyword>
<dbReference type="InterPro" id="IPR011009">
    <property type="entry name" value="Kinase-like_dom_sf"/>
</dbReference>
<evidence type="ECO:0000256" key="6">
    <source>
        <dbReference type="PROSITE-ProRule" id="PRU00339"/>
    </source>
</evidence>
<evidence type="ECO:0000313" key="11">
    <source>
        <dbReference type="Proteomes" id="UP000287224"/>
    </source>
</evidence>
<dbReference type="OrthoDB" id="883741at2"/>
<sequence>MTDLVGQQLKQYRLTHHYSQGAWADVYLAEHIRTQRQTIIKIGQRPLAEDESQVFLQEAARIARLAHPHIVPVLDFGMQQDGRPFIIQRYMPDGSLRTRYPQGVTIHMDVLVDYVDQITTALQYAHQNGYIHGNLKPGNIMRTGSIILLADFSLTAITGGTEKLDQLKTALYTAPERLQNESTPASDQYALAAMIYEWIYGDPLFEGSPREVIQQHIHDDPPSLRTKMPTVSRVLDWVMMTALAKQPAQRFSSIQEFNTAFRAASEEEGGISSEKTRVFFSYAQRDQSLRDQLENHLSNLKYRGLITTWNAREIKAGEDTIQQMNIHLNTAHIILLLISANFLASDYCYSQEMMQAIKRHQDGKAHVIPVLLRPVVFTGAPFAHLKPLPSNQKPVVTWRNRDSAFVDIALGIERIVNNRKKAMSSGTSSSDYDSLPLRRQPGQRFKLSRRSPDRRHLDDPEWAEEYRREQEEYRQKQEAERRRAIEASGLSTQEYEYFEKALEAYRHAIYYIDGNDATAWRGRGHAMAAMKRFEEALQAFQKAQQLAQLPGTNVSIGNVLAAMERWGEAVAAYQQALALDSTYANAYAGLGDVLSHLGRTQEAEAAYKEARQLGLEDWPEEIAQPDQEPQQPEQPT</sequence>
<evidence type="ECO:0000256" key="4">
    <source>
        <dbReference type="ARBA" id="ARBA00022777"/>
    </source>
</evidence>
<feature type="repeat" description="TPR" evidence="6">
    <location>
        <begin position="517"/>
        <end position="550"/>
    </location>
</feature>
<dbReference type="GO" id="GO:0005524">
    <property type="term" value="F:ATP binding"/>
    <property type="evidence" value="ECO:0007669"/>
    <property type="project" value="UniProtKB-KW"/>
</dbReference>
<feature type="region of interest" description="Disordered" evidence="7">
    <location>
        <begin position="421"/>
        <end position="462"/>
    </location>
</feature>
<dbReference type="RefSeq" id="WP_126597963.1">
    <property type="nucleotide sequence ID" value="NZ_BIFQ01000001.1"/>
</dbReference>
<evidence type="ECO:0000259" key="9">
    <source>
        <dbReference type="PROSITE" id="PS50104"/>
    </source>
</evidence>
<feature type="compositionally biased region" description="Low complexity" evidence="7">
    <location>
        <begin position="424"/>
        <end position="434"/>
    </location>
</feature>
<dbReference type="Gene3D" id="1.10.510.10">
    <property type="entry name" value="Transferase(Phosphotransferase) domain 1"/>
    <property type="match status" value="1"/>
</dbReference>
<dbReference type="PANTHER" id="PTHR43289:SF6">
    <property type="entry name" value="SERINE_THREONINE-PROTEIN KINASE NEKL-3"/>
    <property type="match status" value="1"/>
</dbReference>
<dbReference type="Pfam" id="PF13414">
    <property type="entry name" value="TPR_11"/>
    <property type="match status" value="1"/>
</dbReference>
<dbReference type="InterPro" id="IPR019734">
    <property type="entry name" value="TPR_rpt"/>
</dbReference>
<evidence type="ECO:0000256" key="7">
    <source>
        <dbReference type="SAM" id="MobiDB-lite"/>
    </source>
</evidence>
<dbReference type="AlphaFoldDB" id="A0A401ZJM5"/>
<feature type="region of interest" description="Disordered" evidence="7">
    <location>
        <begin position="614"/>
        <end position="636"/>
    </location>
</feature>
<dbReference type="SMART" id="SM00255">
    <property type="entry name" value="TIR"/>
    <property type="match status" value="1"/>
</dbReference>
<dbReference type="SMART" id="SM00028">
    <property type="entry name" value="TPR"/>
    <property type="match status" value="3"/>
</dbReference>
<dbReference type="GO" id="GO:0004674">
    <property type="term" value="F:protein serine/threonine kinase activity"/>
    <property type="evidence" value="ECO:0007669"/>
    <property type="project" value="UniProtKB-EC"/>
</dbReference>
<dbReference type="PROSITE" id="PS50005">
    <property type="entry name" value="TPR"/>
    <property type="match status" value="1"/>
</dbReference>
<dbReference type="PANTHER" id="PTHR43289">
    <property type="entry name" value="MITOGEN-ACTIVATED PROTEIN KINASE KINASE KINASE 20-RELATED"/>
    <property type="match status" value="1"/>
</dbReference>
<feature type="compositionally biased region" description="Basic and acidic residues" evidence="7">
    <location>
        <begin position="450"/>
        <end position="462"/>
    </location>
</feature>
<dbReference type="InterPro" id="IPR011990">
    <property type="entry name" value="TPR-like_helical_dom_sf"/>
</dbReference>
<comment type="caution">
    <text evidence="10">The sequence shown here is derived from an EMBL/GenBank/DDBJ whole genome shotgun (WGS) entry which is preliminary data.</text>
</comment>
<dbReference type="EC" id="2.7.11.1" evidence="1"/>
<dbReference type="SUPFAM" id="SSF52200">
    <property type="entry name" value="Toll/Interleukin receptor TIR domain"/>
    <property type="match status" value="1"/>
</dbReference>
<keyword evidence="5" id="KW-0067">ATP-binding</keyword>
<dbReference type="SUPFAM" id="SSF56112">
    <property type="entry name" value="Protein kinase-like (PK-like)"/>
    <property type="match status" value="1"/>
</dbReference>
<evidence type="ECO:0000256" key="3">
    <source>
        <dbReference type="ARBA" id="ARBA00022741"/>
    </source>
</evidence>
<evidence type="ECO:0000313" key="10">
    <source>
        <dbReference type="EMBL" id="GCE07024.1"/>
    </source>
</evidence>
<dbReference type="CDD" id="cd14014">
    <property type="entry name" value="STKc_PknB_like"/>
    <property type="match status" value="1"/>
</dbReference>
<organism evidence="10 11">
    <name type="scientific">Dictyobacter aurantiacus</name>
    <dbReference type="NCBI Taxonomy" id="1936993"/>
    <lineage>
        <taxon>Bacteria</taxon>
        <taxon>Bacillati</taxon>
        <taxon>Chloroflexota</taxon>
        <taxon>Ktedonobacteria</taxon>
        <taxon>Ktedonobacterales</taxon>
        <taxon>Dictyobacteraceae</taxon>
        <taxon>Dictyobacter</taxon>
    </lineage>
</organism>
<dbReference type="Pfam" id="PF00069">
    <property type="entry name" value="Pkinase"/>
    <property type="match status" value="1"/>
</dbReference>
<feature type="domain" description="Protein kinase" evidence="8">
    <location>
        <begin position="12"/>
        <end position="262"/>
    </location>
</feature>
<feature type="domain" description="TIR" evidence="9">
    <location>
        <begin position="274"/>
        <end position="423"/>
    </location>
</feature>
<protein>
    <recommendedName>
        <fullName evidence="1">non-specific serine/threonine protein kinase</fullName>
        <ecNumber evidence="1">2.7.11.1</ecNumber>
    </recommendedName>
</protein>
<keyword evidence="2" id="KW-0808">Transferase</keyword>
<evidence type="ECO:0000256" key="5">
    <source>
        <dbReference type="ARBA" id="ARBA00022840"/>
    </source>
</evidence>
<dbReference type="InterPro" id="IPR000157">
    <property type="entry name" value="TIR_dom"/>
</dbReference>
<keyword evidence="6" id="KW-0802">TPR repeat</keyword>
<accession>A0A401ZJM5</accession>
<name>A0A401ZJM5_9CHLR</name>
<dbReference type="Pfam" id="PF13676">
    <property type="entry name" value="TIR_2"/>
    <property type="match status" value="1"/>
</dbReference>
<feature type="compositionally biased region" description="Low complexity" evidence="7">
    <location>
        <begin position="621"/>
        <end position="636"/>
    </location>
</feature>
<dbReference type="EMBL" id="BIFQ01000001">
    <property type="protein sequence ID" value="GCE07024.1"/>
    <property type="molecule type" value="Genomic_DNA"/>
</dbReference>
<dbReference type="Proteomes" id="UP000287224">
    <property type="component" value="Unassembled WGS sequence"/>
</dbReference>
<keyword evidence="4" id="KW-0418">Kinase</keyword>
<proteinExistence type="predicted"/>